<dbReference type="Proteomes" id="UP001140091">
    <property type="component" value="Unassembled WGS sequence"/>
</dbReference>
<dbReference type="GO" id="GO:0005506">
    <property type="term" value="F:iron ion binding"/>
    <property type="evidence" value="ECO:0007669"/>
    <property type="project" value="InterPro"/>
</dbReference>
<proteinExistence type="predicted"/>
<feature type="domain" description="Prolyl 4-hydroxylase alpha subunit" evidence="6">
    <location>
        <begin position="31"/>
        <end position="231"/>
    </location>
</feature>
<accession>A0A9W8J9C9</accession>
<organism evidence="7 8">
    <name type="scientific">Candolleomyces eurysporus</name>
    <dbReference type="NCBI Taxonomy" id="2828524"/>
    <lineage>
        <taxon>Eukaryota</taxon>
        <taxon>Fungi</taxon>
        <taxon>Dikarya</taxon>
        <taxon>Basidiomycota</taxon>
        <taxon>Agaricomycotina</taxon>
        <taxon>Agaricomycetes</taxon>
        <taxon>Agaricomycetidae</taxon>
        <taxon>Agaricales</taxon>
        <taxon>Agaricineae</taxon>
        <taxon>Psathyrellaceae</taxon>
        <taxon>Candolleomyces</taxon>
    </lineage>
</organism>
<dbReference type="Gene3D" id="2.60.120.620">
    <property type="entry name" value="q2cbj1_9rhob like domain"/>
    <property type="match status" value="1"/>
</dbReference>
<dbReference type="Pfam" id="PF13640">
    <property type="entry name" value="2OG-FeII_Oxy_3"/>
    <property type="match status" value="1"/>
</dbReference>
<dbReference type="PANTHER" id="PTHR10869:SF241">
    <property type="entry name" value="FE2OG DIOXYGENASE DOMAIN-CONTAINING PROTEIN"/>
    <property type="match status" value="1"/>
</dbReference>
<evidence type="ECO:0000313" key="8">
    <source>
        <dbReference type="Proteomes" id="UP001140091"/>
    </source>
</evidence>
<dbReference type="InterPro" id="IPR006620">
    <property type="entry name" value="Pro_4_hyd_alph"/>
</dbReference>
<comment type="cofactor">
    <cofactor evidence="1">
        <name>L-ascorbate</name>
        <dbReference type="ChEBI" id="CHEBI:38290"/>
    </cofactor>
</comment>
<evidence type="ECO:0000256" key="1">
    <source>
        <dbReference type="ARBA" id="ARBA00001961"/>
    </source>
</evidence>
<dbReference type="OrthoDB" id="69177at2759"/>
<keyword evidence="2" id="KW-0479">Metal-binding</keyword>
<evidence type="ECO:0000313" key="7">
    <source>
        <dbReference type="EMBL" id="KAJ2930781.1"/>
    </source>
</evidence>
<dbReference type="AlphaFoldDB" id="A0A9W8J9C9"/>
<reference evidence="7" key="1">
    <citation type="submission" date="2022-06" db="EMBL/GenBank/DDBJ databases">
        <title>Genome Sequence of Candolleomyces eurysporus.</title>
        <authorList>
            <person name="Buettner E."/>
        </authorList>
    </citation>
    <scope>NUCLEOTIDE SEQUENCE</scope>
    <source>
        <strain evidence="7">VTCC 930004</strain>
    </source>
</reference>
<dbReference type="SUPFAM" id="SSF51197">
    <property type="entry name" value="Clavaminate synthase-like"/>
    <property type="match status" value="1"/>
</dbReference>
<dbReference type="PANTHER" id="PTHR10869">
    <property type="entry name" value="PROLYL 4-HYDROXYLASE ALPHA SUBUNIT"/>
    <property type="match status" value="1"/>
</dbReference>
<keyword evidence="8" id="KW-1185">Reference proteome</keyword>
<comment type="caution">
    <text evidence="7">The sequence shown here is derived from an EMBL/GenBank/DDBJ whole genome shotgun (WGS) entry which is preliminary data.</text>
</comment>
<evidence type="ECO:0000256" key="4">
    <source>
        <dbReference type="ARBA" id="ARBA00023002"/>
    </source>
</evidence>
<keyword evidence="4" id="KW-0560">Oxidoreductase</keyword>
<dbReference type="InterPro" id="IPR045054">
    <property type="entry name" value="P4HA-like"/>
</dbReference>
<evidence type="ECO:0000256" key="2">
    <source>
        <dbReference type="ARBA" id="ARBA00022723"/>
    </source>
</evidence>
<dbReference type="GO" id="GO:0031418">
    <property type="term" value="F:L-ascorbic acid binding"/>
    <property type="evidence" value="ECO:0007669"/>
    <property type="project" value="InterPro"/>
</dbReference>
<keyword evidence="3" id="KW-0223">Dioxygenase</keyword>
<dbReference type="SMART" id="SM00702">
    <property type="entry name" value="P4Hc"/>
    <property type="match status" value="1"/>
</dbReference>
<dbReference type="GO" id="GO:0005783">
    <property type="term" value="C:endoplasmic reticulum"/>
    <property type="evidence" value="ECO:0007669"/>
    <property type="project" value="TreeGrafter"/>
</dbReference>
<dbReference type="GO" id="GO:0004656">
    <property type="term" value="F:procollagen-proline 4-dioxygenase activity"/>
    <property type="evidence" value="ECO:0007669"/>
    <property type="project" value="TreeGrafter"/>
</dbReference>
<name>A0A9W8J9C9_9AGAR</name>
<keyword evidence="5" id="KW-0408">Iron</keyword>
<gene>
    <name evidence="7" type="ORF">H1R20_g6321</name>
</gene>
<sequence length="238" mass="27144">MKLTFEPRLDQKPAPVLDWSATPVAREYDGSYAKVIDDLFSSEECEALIALAESDAKWAQAAVHYGLEAHQQYVDTSYRNSERILRFDHDAAAVIFQRILPHVQELIEIKPGSPWETVISPPGRLQGTWKLVGMNERLSYLRYGSGQYFRGHCDGQLELPDGRKSRVTIQIYLGDDDVKGGATRFHDMSAKRAYDVEPKKGRVLIFQQRGLWHSGEDVVKGLKYTLRSDLLFRQSLEE</sequence>
<dbReference type="InterPro" id="IPR044862">
    <property type="entry name" value="Pro_4_hyd_alph_FE2OG_OXY"/>
</dbReference>
<dbReference type="EMBL" id="JANBPK010000820">
    <property type="protein sequence ID" value="KAJ2930781.1"/>
    <property type="molecule type" value="Genomic_DNA"/>
</dbReference>
<evidence type="ECO:0000256" key="3">
    <source>
        <dbReference type="ARBA" id="ARBA00022964"/>
    </source>
</evidence>
<feature type="non-terminal residue" evidence="7">
    <location>
        <position position="1"/>
    </location>
</feature>
<protein>
    <recommendedName>
        <fullName evidence="6">Prolyl 4-hydroxylase alpha subunit domain-containing protein</fullName>
    </recommendedName>
</protein>
<evidence type="ECO:0000259" key="6">
    <source>
        <dbReference type="SMART" id="SM00702"/>
    </source>
</evidence>
<evidence type="ECO:0000256" key="5">
    <source>
        <dbReference type="ARBA" id="ARBA00023004"/>
    </source>
</evidence>